<reference evidence="1 2" key="1">
    <citation type="submission" date="2020-08" db="EMBL/GenBank/DDBJ databases">
        <title>Genomic Encyclopedia of Type Strains, Phase IV (KMG-V): Genome sequencing to study the core and pangenomes of soil and plant-associated prokaryotes.</title>
        <authorList>
            <person name="Whitman W."/>
        </authorList>
    </citation>
    <scope>NUCLEOTIDE SEQUENCE [LARGE SCALE GENOMIC DNA]</scope>
    <source>
        <strain evidence="1 2">SEMIA 4059</strain>
    </source>
</reference>
<evidence type="ECO:0000313" key="1">
    <source>
        <dbReference type="EMBL" id="MBB6491124.1"/>
    </source>
</evidence>
<protein>
    <submittedName>
        <fullName evidence="1">Uncharacterized protein</fullName>
    </submittedName>
</protein>
<keyword evidence="2" id="KW-1185">Reference proteome</keyword>
<accession>A0ABR6QW15</accession>
<proteinExistence type="predicted"/>
<comment type="caution">
    <text evidence="1">The sequence shown here is derived from an EMBL/GenBank/DDBJ whole genome shotgun (WGS) entry which is preliminary data.</text>
</comment>
<evidence type="ECO:0000313" key="2">
    <source>
        <dbReference type="Proteomes" id="UP000526625"/>
    </source>
</evidence>
<sequence length="41" mass="4173">MVLNVLFIGGTGQSHILVSSMLLTVSVALTAFADGGDIRPA</sequence>
<dbReference type="Proteomes" id="UP000526625">
    <property type="component" value="Unassembled WGS sequence"/>
</dbReference>
<gene>
    <name evidence="1" type="ORF">GGD45_001521</name>
</gene>
<organism evidence="1 2">
    <name type="scientific">Rhizobium tropici</name>
    <dbReference type="NCBI Taxonomy" id="398"/>
    <lineage>
        <taxon>Bacteria</taxon>
        <taxon>Pseudomonadati</taxon>
        <taxon>Pseudomonadota</taxon>
        <taxon>Alphaproteobacteria</taxon>
        <taxon>Hyphomicrobiales</taxon>
        <taxon>Rhizobiaceae</taxon>
        <taxon>Rhizobium/Agrobacterium group</taxon>
        <taxon>Rhizobium</taxon>
    </lineage>
</organism>
<name>A0ABR6QW15_RHITR</name>
<dbReference type="EMBL" id="JACHBF010000003">
    <property type="protein sequence ID" value="MBB6491124.1"/>
    <property type="molecule type" value="Genomic_DNA"/>
</dbReference>